<feature type="domain" description="CdiI immunity protein" evidence="1">
    <location>
        <begin position="6"/>
        <end position="94"/>
    </location>
</feature>
<dbReference type="Pfam" id="PF18593">
    <property type="entry name" value="CdiI_2"/>
    <property type="match status" value="1"/>
</dbReference>
<keyword evidence="3" id="KW-1185">Reference proteome</keyword>
<evidence type="ECO:0000259" key="1">
    <source>
        <dbReference type="Pfam" id="PF18593"/>
    </source>
</evidence>
<accession>A0A149PMR2</accession>
<organism evidence="2 3">
    <name type="scientific">Paraburkholderia monticola</name>
    <dbReference type="NCBI Taxonomy" id="1399968"/>
    <lineage>
        <taxon>Bacteria</taxon>
        <taxon>Pseudomonadati</taxon>
        <taxon>Pseudomonadota</taxon>
        <taxon>Betaproteobacteria</taxon>
        <taxon>Burkholderiales</taxon>
        <taxon>Burkholderiaceae</taxon>
        <taxon>Paraburkholderia</taxon>
    </lineage>
</organism>
<evidence type="ECO:0000313" key="3">
    <source>
        <dbReference type="Proteomes" id="UP000075613"/>
    </source>
</evidence>
<dbReference type="RefSeq" id="WP_075643715.1">
    <property type="nucleotide sequence ID" value="NZ_LRBG01000022.1"/>
</dbReference>
<dbReference type="OrthoDB" id="8852337at2"/>
<proteinExistence type="predicted"/>
<gene>
    <name evidence="2" type="ORF">CI15_17505</name>
</gene>
<protein>
    <recommendedName>
        <fullName evidence="1">CdiI immunity protein domain-containing protein</fullName>
    </recommendedName>
</protein>
<reference evidence="2 3" key="1">
    <citation type="journal article" date="2015" name="Int. J. Syst. Evol. Microbiol.">
        <title>Burkholderia monticola sp. nov., isolated from mountain soil.</title>
        <authorList>
            <person name="Baek I."/>
            <person name="Seo B."/>
            <person name="Lee I."/>
            <person name="Yi H."/>
            <person name="Chun J."/>
        </authorList>
    </citation>
    <scope>NUCLEOTIDE SEQUENCE [LARGE SCALE GENOMIC DNA]</scope>
    <source>
        <strain evidence="2 3">JC2948</strain>
    </source>
</reference>
<dbReference type="EMBL" id="LRBG01000022">
    <property type="protein sequence ID" value="KXU86269.1"/>
    <property type="molecule type" value="Genomic_DNA"/>
</dbReference>
<sequence length="97" mass="11185">MEQTDKYPELSNFIQIYFGEDFSLWGNTIEEIFALYRSESDPAARSTLQHEIDRFLSDNSRELDASFEAAYGLFVDPPLWGHTTASFLGKLKRLLSE</sequence>
<dbReference type="AlphaFoldDB" id="A0A149PMR2"/>
<dbReference type="Proteomes" id="UP000075613">
    <property type="component" value="Unassembled WGS sequence"/>
</dbReference>
<comment type="caution">
    <text evidence="2">The sequence shown here is derived from an EMBL/GenBank/DDBJ whole genome shotgun (WGS) entry which is preliminary data.</text>
</comment>
<name>A0A149PMR2_9BURK</name>
<dbReference type="InterPro" id="IPR041129">
    <property type="entry name" value="CdiI_2"/>
</dbReference>
<evidence type="ECO:0000313" key="2">
    <source>
        <dbReference type="EMBL" id="KXU86269.1"/>
    </source>
</evidence>